<feature type="domain" description="Bacterial surface antigen (D15)" evidence="5">
    <location>
        <begin position="451"/>
        <end position="752"/>
    </location>
</feature>
<dbReference type="Proteomes" id="UP000522333">
    <property type="component" value="Unassembled WGS sequence"/>
</dbReference>
<dbReference type="PANTHER" id="PTHR12815:SF42">
    <property type="entry name" value="BACTERIAL SURFACE ANTIGEN (D15) DOMAIN-CONTAINING PROTEIN"/>
    <property type="match status" value="1"/>
</dbReference>
<evidence type="ECO:0000256" key="3">
    <source>
        <dbReference type="SAM" id="MobiDB-lite"/>
    </source>
</evidence>
<accession>A0A848CGR0</accession>
<keyword evidence="2 4" id="KW-0472">Membrane</keyword>
<evidence type="ECO:0000256" key="4">
    <source>
        <dbReference type="SAM" id="Phobius"/>
    </source>
</evidence>
<proteinExistence type="predicted"/>
<dbReference type="Gene3D" id="3.10.20.310">
    <property type="entry name" value="membrane protein fhac"/>
    <property type="match status" value="1"/>
</dbReference>
<evidence type="ECO:0000259" key="5">
    <source>
        <dbReference type="Pfam" id="PF01103"/>
    </source>
</evidence>
<protein>
    <submittedName>
        <fullName evidence="6">BamA/TamA family outer membrane protein</fullName>
    </submittedName>
</protein>
<evidence type="ECO:0000256" key="1">
    <source>
        <dbReference type="ARBA" id="ARBA00004370"/>
    </source>
</evidence>
<reference evidence="6 7" key="1">
    <citation type="submission" date="2020-04" db="EMBL/GenBank/DDBJ databases">
        <authorList>
            <person name="Hitch T.C.A."/>
            <person name="Wylensek D."/>
            <person name="Clavel T."/>
        </authorList>
    </citation>
    <scope>NUCLEOTIDE SEQUENCE [LARGE SCALE GENOMIC DNA]</scope>
    <source>
        <strain evidence="6 7">PG-251-APC-1</strain>
    </source>
</reference>
<dbReference type="InterPro" id="IPR000184">
    <property type="entry name" value="Bac_surfAg_D15"/>
</dbReference>
<dbReference type="InterPro" id="IPR039910">
    <property type="entry name" value="D15-like"/>
</dbReference>
<evidence type="ECO:0000256" key="2">
    <source>
        <dbReference type="ARBA" id="ARBA00023136"/>
    </source>
</evidence>
<feature type="transmembrane region" description="Helical" evidence="4">
    <location>
        <begin position="44"/>
        <end position="63"/>
    </location>
</feature>
<dbReference type="Gene3D" id="2.40.160.50">
    <property type="entry name" value="membrane protein fhac: a member of the omp85/tpsb transporter family"/>
    <property type="match status" value="1"/>
</dbReference>
<organism evidence="6 7">
    <name type="scientific">Desulfovibrio piger</name>
    <dbReference type="NCBI Taxonomy" id="901"/>
    <lineage>
        <taxon>Bacteria</taxon>
        <taxon>Pseudomonadati</taxon>
        <taxon>Thermodesulfobacteriota</taxon>
        <taxon>Desulfovibrionia</taxon>
        <taxon>Desulfovibrionales</taxon>
        <taxon>Desulfovibrionaceae</taxon>
        <taxon>Desulfovibrio</taxon>
    </lineage>
</organism>
<dbReference type="AlphaFoldDB" id="A0A848CGR0"/>
<comment type="subcellular location">
    <subcellularLocation>
        <location evidence="1">Membrane</location>
    </subcellularLocation>
</comment>
<evidence type="ECO:0000313" key="6">
    <source>
        <dbReference type="EMBL" id="NME51517.1"/>
    </source>
</evidence>
<keyword evidence="4" id="KW-0812">Transmembrane</keyword>
<keyword evidence="4" id="KW-1133">Transmembrane helix</keyword>
<name>A0A848CGR0_9BACT</name>
<dbReference type="EMBL" id="JABAFY010000006">
    <property type="protein sequence ID" value="NME51517.1"/>
    <property type="molecule type" value="Genomic_DNA"/>
</dbReference>
<dbReference type="PANTHER" id="PTHR12815">
    <property type="entry name" value="SORTING AND ASSEMBLY MACHINERY SAMM50 PROTEIN FAMILY MEMBER"/>
    <property type="match status" value="1"/>
</dbReference>
<sequence>MEAEIIRHGRLLKKELNKLMVTKGICLAKLSLCGYGIIMRRTYILFSFLLMACLLLGGCGLLFGDAAGELRDDGGTKMPAAQGERIPYKLSIEVDGERRATADEKRAAAMDPDGESEGVSLGGSPEEGDEAGPAAPQADAPHREGTGAAPSAPKGNSGLSDKMRDLSQLEQLRSDPPDSLLALERRARGDVETAVKLLHSQGYYDGTATFQMDSTTKPVTVRLHLTPGPRYVLGRASVRYEPVPVVPAALKHGKRRAPYSGLGALWGDEAREATPPPRFPDTLRGVTPGEPVTADQMLEAVEKLPERLRRRGYPLAQVSSQRYFLDRAARTLNAEIVVDTGPPALLGEIVVEGNKDVSTTYIRERAPWKAGTEPWNESRVQDYVDELRGLGLFSMVRQRNIKDVPSPRKDGMVVLPVQLVVREGPPRSVSAAARYETDSGIGVEGEWEHRNFFGNGEKLVVSLPITPEKQGLKASFEKPAFLDRDQKLVGEASLLQEFTDAYDRRGLRVGAGIERRLSPYWWVGVGASSDSGTLTENDRTNEPYSFVGPHLRIVRDSRNNKINPKRGSVLEINSKPIFGYYDGFFTALGTEVEGMFYYAPFRKGPNKGVIDDKLVLAARVRGGSMAGAEMNNLPSTLRYYAGGAGSVRGYSYQAIGPRNDKGDPSGGRSYQIVNLEARYKITDEIGIVPFLDGGMVYEDALPQIFGDMRWGAGLGLRYYTPIGPVRLDVATPLNPVDGDPPLQLYISIGQSF</sequence>
<feature type="region of interest" description="Disordered" evidence="3">
    <location>
        <begin position="100"/>
        <end position="161"/>
    </location>
</feature>
<comment type="caution">
    <text evidence="6">The sequence shown here is derived from an EMBL/GenBank/DDBJ whole genome shotgun (WGS) entry which is preliminary data.</text>
</comment>
<dbReference type="Pfam" id="PF01103">
    <property type="entry name" value="Omp85"/>
    <property type="match status" value="1"/>
</dbReference>
<gene>
    <name evidence="6" type="ORF">HF854_02985</name>
</gene>
<dbReference type="GO" id="GO:0019867">
    <property type="term" value="C:outer membrane"/>
    <property type="evidence" value="ECO:0007669"/>
    <property type="project" value="InterPro"/>
</dbReference>
<evidence type="ECO:0000313" key="7">
    <source>
        <dbReference type="Proteomes" id="UP000522333"/>
    </source>
</evidence>